<feature type="domain" description="Glycosyl transferase family 28 C-terminal" evidence="1">
    <location>
        <begin position="219"/>
        <end position="352"/>
    </location>
</feature>
<dbReference type="PANTHER" id="PTHR21015:SF28">
    <property type="entry name" value="SLL1722 PROTEIN"/>
    <property type="match status" value="1"/>
</dbReference>
<accession>A0ABS6IHH5</accession>
<comment type="caution">
    <text evidence="2">The sequence shown here is derived from an EMBL/GenBank/DDBJ whole genome shotgun (WGS) entry which is preliminary data.</text>
</comment>
<reference evidence="2 3" key="1">
    <citation type="submission" date="2021-06" db="EMBL/GenBank/DDBJ databases">
        <authorList>
            <person name="Lee D.H."/>
        </authorList>
    </citation>
    <scope>NUCLEOTIDE SEQUENCE [LARGE SCALE GENOMIC DNA]</scope>
    <source>
        <strain evidence="2 3">MMS21-HV4-11</strain>
    </source>
</reference>
<dbReference type="RefSeq" id="WP_216957583.1">
    <property type="nucleotide sequence ID" value="NZ_JAHOPB010000001.1"/>
</dbReference>
<keyword evidence="3" id="KW-1185">Reference proteome</keyword>
<dbReference type="PANTHER" id="PTHR21015">
    <property type="entry name" value="UDP-N-ACETYLGLUCOSAMINE--N-ACETYLMURAMYL-(PENTAPEPTIDE) PYROPHOSPHORYL-UNDECAPRENOL N-ACETYLGLUCOSAMINE TRANSFERASE 1"/>
    <property type="match status" value="1"/>
</dbReference>
<protein>
    <submittedName>
        <fullName evidence="2">Glycosyl transferase</fullName>
    </submittedName>
</protein>
<evidence type="ECO:0000313" key="3">
    <source>
        <dbReference type="Proteomes" id="UP000727907"/>
    </source>
</evidence>
<dbReference type="GO" id="GO:0016740">
    <property type="term" value="F:transferase activity"/>
    <property type="evidence" value="ECO:0007669"/>
    <property type="project" value="UniProtKB-KW"/>
</dbReference>
<evidence type="ECO:0000313" key="2">
    <source>
        <dbReference type="EMBL" id="MBU8873334.1"/>
    </source>
</evidence>
<dbReference type="Proteomes" id="UP000727907">
    <property type="component" value="Unassembled WGS sequence"/>
</dbReference>
<gene>
    <name evidence="2" type="ORF">KQ910_06135</name>
</gene>
<dbReference type="Pfam" id="PF04101">
    <property type="entry name" value="Glyco_tran_28_C"/>
    <property type="match status" value="1"/>
</dbReference>
<organism evidence="2 3">
    <name type="scientific">Reyranella humidisoli</name>
    <dbReference type="NCBI Taxonomy" id="2849149"/>
    <lineage>
        <taxon>Bacteria</taxon>
        <taxon>Pseudomonadati</taxon>
        <taxon>Pseudomonadota</taxon>
        <taxon>Alphaproteobacteria</taxon>
        <taxon>Hyphomicrobiales</taxon>
        <taxon>Reyranellaceae</taxon>
        <taxon>Reyranella</taxon>
    </lineage>
</organism>
<evidence type="ECO:0000259" key="1">
    <source>
        <dbReference type="Pfam" id="PF04101"/>
    </source>
</evidence>
<dbReference type="InterPro" id="IPR007235">
    <property type="entry name" value="Glyco_trans_28_C"/>
</dbReference>
<proteinExistence type="predicted"/>
<dbReference type="EMBL" id="JAHOPB010000001">
    <property type="protein sequence ID" value="MBU8873334.1"/>
    <property type="molecule type" value="Genomic_DNA"/>
</dbReference>
<keyword evidence="2" id="KW-0808">Transferase</keyword>
<name>A0ABS6IHH5_9HYPH</name>
<sequence length="382" mass="40537">MTARVFFYVQHLLGIGHLRRAAALARAISAGGFDVLLVSGGAPVDGLALGGARFHQLPPLRAADARLKELAQLDGTPVDEAFKAKRIRQLLDLFEAEQPDILLTEQFPFGRTQLRFELMPLLDAAQDRPSAPWIVSSIRDVLRRTASPARVDEMVQTFEAFDAVLVHADPALVRMDDSFPAWPDIRDRALYTGYVADAGAELPPKTDVGKGEVIVSAGGGAVGAPLLHAAIAARPLSPLADRRWRLLVGPNMPDNDVAALHASAGETVIVEPVRSDFPSLLRNAALSISQAGYNTVVETLCHGDRAVLVPFGTARETEQADRARVLVERGMVAAVAPDALTPASLAAAIARAWAGPSIRSFPPVDASGAAATVAALKQMVSP</sequence>